<protein>
    <submittedName>
        <fullName evidence="2">Uncharacterized protein</fullName>
    </submittedName>
</protein>
<dbReference type="Proteomes" id="UP000306954">
    <property type="component" value="Unassembled WGS sequence"/>
</dbReference>
<feature type="region of interest" description="Disordered" evidence="1">
    <location>
        <begin position="150"/>
        <end position="177"/>
    </location>
</feature>
<accession>A0A4T0HNA9</accession>
<feature type="compositionally biased region" description="Polar residues" evidence="1">
    <location>
        <begin position="1"/>
        <end position="13"/>
    </location>
</feature>
<gene>
    <name evidence="2" type="ORF">E3P90_00852</name>
</gene>
<feature type="region of interest" description="Disordered" evidence="1">
    <location>
        <begin position="1"/>
        <end position="31"/>
    </location>
</feature>
<reference evidence="2 3" key="1">
    <citation type="submission" date="2019-03" db="EMBL/GenBank/DDBJ databases">
        <title>Sequencing 23 genomes of Wallemia ichthyophaga.</title>
        <authorList>
            <person name="Gostincar C."/>
        </authorList>
    </citation>
    <scope>NUCLEOTIDE SEQUENCE [LARGE SCALE GENOMIC DNA]</scope>
    <source>
        <strain evidence="2 3">EXF-8621</strain>
    </source>
</reference>
<name>A0A4T0HNA9_WALIC</name>
<sequence length="195" mass="21216">MSLASTATTTSDIRMSAHSSDDAKDSPSLNTFPMTQPCTSHFISSSKPPLGIFDRLLMPTGDTIDENVHLEFLAQNPLHLTPSTHSATPPDTNAQTIKSLDGFEGHDHKLAGRKRAQTSSPDYLHTQGLDTAALHQMLNHLKIRIEKTEREQRKRKCELLSGGSAEKAESLDTGEQGALASLRDTAFPAIAKLED</sequence>
<organism evidence="2 3">
    <name type="scientific">Wallemia ichthyophaga</name>
    <dbReference type="NCBI Taxonomy" id="245174"/>
    <lineage>
        <taxon>Eukaryota</taxon>
        <taxon>Fungi</taxon>
        <taxon>Dikarya</taxon>
        <taxon>Basidiomycota</taxon>
        <taxon>Wallemiomycotina</taxon>
        <taxon>Wallemiomycetes</taxon>
        <taxon>Wallemiales</taxon>
        <taxon>Wallemiaceae</taxon>
        <taxon>Wallemia</taxon>
    </lineage>
</organism>
<evidence type="ECO:0000313" key="3">
    <source>
        <dbReference type="Proteomes" id="UP000306954"/>
    </source>
</evidence>
<dbReference type="EMBL" id="SPOF01000007">
    <property type="protein sequence ID" value="TIB15445.1"/>
    <property type="molecule type" value="Genomic_DNA"/>
</dbReference>
<evidence type="ECO:0000256" key="1">
    <source>
        <dbReference type="SAM" id="MobiDB-lite"/>
    </source>
</evidence>
<evidence type="ECO:0000313" key="2">
    <source>
        <dbReference type="EMBL" id="TIB15445.1"/>
    </source>
</evidence>
<dbReference type="AlphaFoldDB" id="A0A4T0HNA9"/>
<comment type="caution">
    <text evidence="2">The sequence shown here is derived from an EMBL/GenBank/DDBJ whole genome shotgun (WGS) entry which is preliminary data.</text>
</comment>
<proteinExistence type="predicted"/>